<dbReference type="Pfam" id="PF07238">
    <property type="entry name" value="PilZ"/>
    <property type="match status" value="1"/>
</dbReference>
<proteinExistence type="predicted"/>
<dbReference type="EMBL" id="PCVY01000047">
    <property type="protein sequence ID" value="PIQ86311.1"/>
    <property type="molecule type" value="Genomic_DNA"/>
</dbReference>
<dbReference type="SUPFAM" id="SSF141371">
    <property type="entry name" value="PilZ domain-like"/>
    <property type="match status" value="1"/>
</dbReference>
<dbReference type="Proteomes" id="UP000230859">
    <property type="component" value="Unassembled WGS sequence"/>
</dbReference>
<protein>
    <recommendedName>
        <fullName evidence="1">PilZ domain-containing protein</fullName>
    </recommendedName>
</protein>
<feature type="domain" description="PilZ" evidence="1">
    <location>
        <begin position="8"/>
        <end position="112"/>
    </location>
</feature>
<evidence type="ECO:0000313" key="2">
    <source>
        <dbReference type="EMBL" id="PIQ86311.1"/>
    </source>
</evidence>
<reference evidence="2 3" key="1">
    <citation type="submission" date="2017-09" db="EMBL/GenBank/DDBJ databases">
        <title>Depth-based differentiation of microbial function through sediment-hosted aquifers and enrichment of novel symbionts in the deep terrestrial subsurface.</title>
        <authorList>
            <person name="Probst A.J."/>
            <person name="Ladd B."/>
            <person name="Jarett J.K."/>
            <person name="Geller-Mcgrath D.E."/>
            <person name="Sieber C.M."/>
            <person name="Emerson J.B."/>
            <person name="Anantharaman K."/>
            <person name="Thomas B.C."/>
            <person name="Malmstrom R."/>
            <person name="Stieglmeier M."/>
            <person name="Klingl A."/>
            <person name="Woyke T."/>
            <person name="Ryan C.M."/>
            <person name="Banfield J.F."/>
        </authorList>
    </citation>
    <scope>NUCLEOTIDE SEQUENCE [LARGE SCALE GENOMIC DNA]</scope>
    <source>
        <strain evidence="2">CG11_big_fil_rev_8_21_14_0_20_45_26</strain>
    </source>
</reference>
<accession>A0A2H0LPN2</accession>
<evidence type="ECO:0000259" key="1">
    <source>
        <dbReference type="Pfam" id="PF07238"/>
    </source>
</evidence>
<evidence type="ECO:0000313" key="3">
    <source>
        <dbReference type="Proteomes" id="UP000230859"/>
    </source>
</evidence>
<sequence length="117" mass="13296">MWQGFEGRQFPRIQTDCRIYITKDTHHQPITARTENIGAGGICVLLDEPLPKLSMVNVKLDIDDGGQPISCVAQVVWTVERKEFNAKKKLHDIGMSFIDLDDASKRRIEEIIKTTTN</sequence>
<comment type="caution">
    <text evidence="2">The sequence shown here is derived from an EMBL/GenBank/DDBJ whole genome shotgun (WGS) entry which is preliminary data.</text>
</comment>
<dbReference type="GO" id="GO:0035438">
    <property type="term" value="F:cyclic-di-GMP binding"/>
    <property type="evidence" value="ECO:0007669"/>
    <property type="project" value="InterPro"/>
</dbReference>
<dbReference type="AlphaFoldDB" id="A0A2H0LPN2"/>
<name>A0A2H0LPN2_9BACT</name>
<gene>
    <name evidence="2" type="ORF">COV74_05450</name>
</gene>
<dbReference type="Gene3D" id="2.40.10.220">
    <property type="entry name" value="predicted glycosyltransferase like domains"/>
    <property type="match status" value="1"/>
</dbReference>
<organism evidence="2 3">
    <name type="scientific">Candidatus Abzuiibacterium crystallinum</name>
    <dbReference type="NCBI Taxonomy" id="1974748"/>
    <lineage>
        <taxon>Bacteria</taxon>
        <taxon>Pseudomonadati</taxon>
        <taxon>Candidatus Omnitrophota</taxon>
        <taxon>Candidatus Abzuiibacterium</taxon>
    </lineage>
</organism>
<dbReference type="InterPro" id="IPR009875">
    <property type="entry name" value="PilZ_domain"/>
</dbReference>